<evidence type="ECO:0000313" key="1">
    <source>
        <dbReference type="EMBL" id="RNB57365.1"/>
    </source>
</evidence>
<proteinExistence type="predicted"/>
<dbReference type="Proteomes" id="UP000268829">
    <property type="component" value="Unassembled WGS sequence"/>
</dbReference>
<dbReference type="AlphaFoldDB" id="A0A3M8B3D9"/>
<dbReference type="EMBL" id="RHHS01000024">
    <property type="protein sequence ID" value="RNB57365.1"/>
    <property type="molecule type" value="Genomic_DNA"/>
</dbReference>
<accession>A0A3M8B3D9</accession>
<reference evidence="1 2" key="1">
    <citation type="submission" date="2018-10" db="EMBL/GenBank/DDBJ databases">
        <title>Phylogenomics of Brevibacillus.</title>
        <authorList>
            <person name="Dunlap C."/>
        </authorList>
    </citation>
    <scope>NUCLEOTIDE SEQUENCE [LARGE SCALE GENOMIC DNA]</scope>
    <source>
        <strain evidence="1 2">DSM 100115</strain>
    </source>
</reference>
<name>A0A3M8B3D9_9BACL</name>
<keyword evidence="2" id="KW-1185">Reference proteome</keyword>
<protein>
    <submittedName>
        <fullName evidence="1">Uncharacterized protein</fullName>
    </submittedName>
</protein>
<sequence>MSLKPEDVATIQSFFSSVNDNLLGKLEVNFREVEIANNQRQVIADFPVVDYKEDHSVSKIYAGNLLFTLQKSTFFHWEIEHVAIGQTINEVKS</sequence>
<organism evidence="1 2">
    <name type="scientific">Brevibacillus gelatini</name>
    <dbReference type="NCBI Taxonomy" id="1655277"/>
    <lineage>
        <taxon>Bacteria</taxon>
        <taxon>Bacillati</taxon>
        <taxon>Bacillota</taxon>
        <taxon>Bacilli</taxon>
        <taxon>Bacillales</taxon>
        <taxon>Paenibacillaceae</taxon>
        <taxon>Brevibacillus</taxon>
    </lineage>
</organism>
<evidence type="ECO:0000313" key="2">
    <source>
        <dbReference type="Proteomes" id="UP000268829"/>
    </source>
</evidence>
<comment type="caution">
    <text evidence="1">The sequence shown here is derived from an EMBL/GenBank/DDBJ whole genome shotgun (WGS) entry which is preliminary data.</text>
</comment>
<gene>
    <name evidence="1" type="ORF">EDM57_10375</name>
</gene>